<evidence type="ECO:0000313" key="2">
    <source>
        <dbReference type="EMBL" id="OMO97076.1"/>
    </source>
</evidence>
<dbReference type="EMBL" id="AWUE01015485">
    <property type="protein sequence ID" value="OMO97076.1"/>
    <property type="molecule type" value="Genomic_DNA"/>
</dbReference>
<dbReference type="AlphaFoldDB" id="A0A1R3JQF4"/>
<dbReference type="PANTHER" id="PTHR36607">
    <property type="entry name" value="1,2-DIHYDROXY-3-KETO-5-METHYLTHIOPENTENE DIOXYGENASE 4"/>
    <property type="match status" value="1"/>
</dbReference>
<comment type="caution">
    <text evidence="2">The sequence shown here is derived from an EMBL/GenBank/DDBJ whole genome shotgun (WGS) entry which is preliminary data.</text>
</comment>
<evidence type="ECO:0000313" key="3">
    <source>
        <dbReference type="Proteomes" id="UP000187203"/>
    </source>
</evidence>
<reference evidence="3" key="1">
    <citation type="submission" date="2013-09" db="EMBL/GenBank/DDBJ databases">
        <title>Corchorus olitorius genome sequencing.</title>
        <authorList>
            <person name="Alam M."/>
            <person name="Haque M.S."/>
            <person name="Islam M.S."/>
            <person name="Emdad E.M."/>
            <person name="Islam M.M."/>
            <person name="Ahmed B."/>
            <person name="Halim A."/>
            <person name="Hossen Q.M.M."/>
            <person name="Hossain M.Z."/>
            <person name="Ahmed R."/>
            <person name="Khan M.M."/>
            <person name="Islam R."/>
            <person name="Rashid M.M."/>
            <person name="Khan S.A."/>
            <person name="Rahman M.S."/>
            <person name="Alam M."/>
            <person name="Yahiya A.S."/>
            <person name="Khan M.S."/>
            <person name="Azam M.S."/>
            <person name="Haque T."/>
            <person name="Lashkar M.Z.H."/>
            <person name="Akhand A.I."/>
            <person name="Morshed G."/>
            <person name="Roy S."/>
            <person name="Uddin K.S."/>
            <person name="Rabeya T."/>
            <person name="Hossain A.S."/>
            <person name="Chowdhury A."/>
            <person name="Snigdha A.R."/>
            <person name="Mortoza M.S."/>
            <person name="Matin S.A."/>
            <person name="Hoque S.M.E."/>
            <person name="Islam M.K."/>
            <person name="Roy D.K."/>
            <person name="Haider R."/>
            <person name="Moosa M.M."/>
            <person name="Elias S.M."/>
            <person name="Hasan A.M."/>
            <person name="Jahan S."/>
            <person name="Shafiuddin M."/>
            <person name="Mahmood N."/>
            <person name="Shommy N.S."/>
        </authorList>
    </citation>
    <scope>NUCLEOTIDE SEQUENCE [LARGE SCALE GENOMIC DNA]</scope>
    <source>
        <strain evidence="3">cv. O-4</strain>
    </source>
</reference>
<protein>
    <submittedName>
        <fullName evidence="2">Uncharacterized protein</fullName>
    </submittedName>
</protein>
<dbReference type="STRING" id="93759.A0A1R3JQF4"/>
<organism evidence="2 3">
    <name type="scientific">Corchorus olitorius</name>
    <dbReference type="NCBI Taxonomy" id="93759"/>
    <lineage>
        <taxon>Eukaryota</taxon>
        <taxon>Viridiplantae</taxon>
        <taxon>Streptophyta</taxon>
        <taxon>Embryophyta</taxon>
        <taxon>Tracheophyta</taxon>
        <taxon>Spermatophyta</taxon>
        <taxon>Magnoliopsida</taxon>
        <taxon>eudicotyledons</taxon>
        <taxon>Gunneridae</taxon>
        <taxon>Pentapetalae</taxon>
        <taxon>rosids</taxon>
        <taxon>malvids</taxon>
        <taxon>Malvales</taxon>
        <taxon>Malvaceae</taxon>
        <taxon>Grewioideae</taxon>
        <taxon>Apeibeae</taxon>
        <taxon>Corchorus</taxon>
    </lineage>
</organism>
<sequence length="427" mass="47859">MAKFSGEGGAKQFSARDARVAVYNGLTWGAIPFTRNRELTIVDDGTLDHRDFAYLVSVRSSYLAVRCNGNIIVEPYSPHRFGRQFGFCQGIPGTLNKDVRSGSEADLVFSWRICNAYNTKCKLICPPLSLKIADLTASGFAEWWSKVHIIDDFDQYIDLLISSTRVTKKVKQHLSPVHSEASVSNSHDFDKLADQVGNSGTHHSSERIVPLEHSIPEVNTPGMGGTCENNVVKPHSKALPLSAPEFTKLDADKVIEDGQLQLALILWENVQLKIARTPLIKFICLLKRVEEYFKQVAKFTDLESSFSSRMSSKDQADKLQTLKTQLEGFVLKENQAVIRHNKFTSELTKVEKEISALQEKKAKLESSLKENEKALEVIRTDVSHIQEEMASAESRPILSEADANALKVLEDLLKSSREDLKNLKWKP</sequence>
<feature type="coiled-coil region" evidence="1">
    <location>
        <begin position="340"/>
        <end position="426"/>
    </location>
</feature>
<gene>
    <name evidence="2" type="ORF">COLO4_14897</name>
</gene>
<keyword evidence="3" id="KW-1185">Reference proteome</keyword>
<dbReference type="Proteomes" id="UP000187203">
    <property type="component" value="Unassembled WGS sequence"/>
</dbReference>
<accession>A0A1R3JQF4</accession>
<dbReference type="SUPFAM" id="SSF57997">
    <property type="entry name" value="Tropomyosin"/>
    <property type="match status" value="1"/>
</dbReference>
<evidence type="ECO:0000256" key="1">
    <source>
        <dbReference type="SAM" id="Coils"/>
    </source>
</evidence>
<dbReference type="PANTHER" id="PTHR36607:SF20">
    <property type="entry name" value="AMINOTRANSFERASE-LIKE PLANT MOBILE DOMAIN-CONTAINING PROTEIN"/>
    <property type="match status" value="1"/>
</dbReference>
<name>A0A1R3JQF4_9ROSI</name>
<keyword evidence="1" id="KW-0175">Coiled coil</keyword>
<proteinExistence type="predicted"/>